<dbReference type="AlphaFoldDB" id="A0A2L0EZJ2"/>
<dbReference type="RefSeq" id="WP_104983156.1">
    <property type="nucleotide sequence ID" value="NZ_CP012673.1"/>
</dbReference>
<sequence>METMRLDGSKRDLEEFALGVLRNAAPIETPTPIERRMRWDLRGNTGLISASTLRSGISLSAARCRWERAGGWSSTTRR</sequence>
<evidence type="ECO:0000313" key="2">
    <source>
        <dbReference type="Proteomes" id="UP000238348"/>
    </source>
</evidence>
<accession>A0A2L0EZJ2</accession>
<proteinExistence type="predicted"/>
<dbReference type="EMBL" id="CP012673">
    <property type="protein sequence ID" value="AUX44659.1"/>
    <property type="molecule type" value="Genomic_DNA"/>
</dbReference>
<gene>
    <name evidence="1" type="ORF">SOCE26_061250</name>
</gene>
<name>A0A2L0EZJ2_SORCE</name>
<evidence type="ECO:0000313" key="1">
    <source>
        <dbReference type="EMBL" id="AUX44659.1"/>
    </source>
</evidence>
<protein>
    <submittedName>
        <fullName evidence="1">Uncharacterized protein</fullName>
    </submittedName>
</protein>
<reference evidence="1 2" key="1">
    <citation type="submission" date="2015-09" db="EMBL/GenBank/DDBJ databases">
        <title>Sorangium comparison.</title>
        <authorList>
            <person name="Zaburannyi N."/>
            <person name="Bunk B."/>
            <person name="Overmann J."/>
            <person name="Mueller R."/>
        </authorList>
    </citation>
    <scope>NUCLEOTIDE SEQUENCE [LARGE SCALE GENOMIC DNA]</scope>
    <source>
        <strain evidence="1 2">So ce26</strain>
    </source>
</reference>
<dbReference type="Proteomes" id="UP000238348">
    <property type="component" value="Chromosome"/>
</dbReference>
<dbReference type="OrthoDB" id="5421880at2"/>
<organism evidence="1 2">
    <name type="scientific">Sorangium cellulosum</name>
    <name type="common">Polyangium cellulosum</name>
    <dbReference type="NCBI Taxonomy" id="56"/>
    <lineage>
        <taxon>Bacteria</taxon>
        <taxon>Pseudomonadati</taxon>
        <taxon>Myxococcota</taxon>
        <taxon>Polyangia</taxon>
        <taxon>Polyangiales</taxon>
        <taxon>Polyangiaceae</taxon>
        <taxon>Sorangium</taxon>
    </lineage>
</organism>